<evidence type="ECO:0000313" key="3">
    <source>
        <dbReference type="Proteomes" id="UP001152484"/>
    </source>
</evidence>
<dbReference type="PANTHER" id="PTHR33116:SF66">
    <property type="entry name" value="REVERSE TRANSCRIPTASE ZINC-BINDING DOMAIN-CONTAINING PROTEIN"/>
    <property type="match status" value="1"/>
</dbReference>
<evidence type="ECO:0000259" key="1">
    <source>
        <dbReference type="Pfam" id="PF13966"/>
    </source>
</evidence>
<feature type="domain" description="Reverse transcriptase zinc-binding" evidence="1">
    <location>
        <begin position="36"/>
        <end position="116"/>
    </location>
</feature>
<accession>A0A9P0VLX6</accession>
<dbReference type="InterPro" id="IPR026960">
    <property type="entry name" value="RVT-Znf"/>
</dbReference>
<proteinExistence type="predicted"/>
<name>A0A9P0VLX6_CUSEU</name>
<dbReference type="EMBL" id="CAMAPE010000001">
    <property type="protein sequence ID" value="CAH9050033.1"/>
    <property type="molecule type" value="Genomic_DNA"/>
</dbReference>
<evidence type="ECO:0000313" key="2">
    <source>
        <dbReference type="EMBL" id="CAH9050033.1"/>
    </source>
</evidence>
<dbReference type="Proteomes" id="UP001152484">
    <property type="component" value="Unassembled WGS sequence"/>
</dbReference>
<sequence length="206" mass="24458">MKRLAQIRDLIVSKFSSIPETITQLGKMAYNGKLCSSKVYDLLRLKATPHAWMSFIWKTYIPPKFSFIMWLAYRNRLPTYDNLVYLNVANICPFCKGEPETVPHLFFECSCTGQLWRNVKDWLGISRQMTSLRSAIKWMQRECKGVHIRAKATRIAFSYTIYWIWRTRNAIRFDGATLKLEDMLAKIKFMMYKVLYSLYPYHMITF</sequence>
<protein>
    <recommendedName>
        <fullName evidence="1">Reverse transcriptase zinc-binding domain-containing protein</fullName>
    </recommendedName>
</protein>
<organism evidence="2 3">
    <name type="scientific">Cuscuta europaea</name>
    <name type="common">European dodder</name>
    <dbReference type="NCBI Taxonomy" id="41803"/>
    <lineage>
        <taxon>Eukaryota</taxon>
        <taxon>Viridiplantae</taxon>
        <taxon>Streptophyta</taxon>
        <taxon>Embryophyta</taxon>
        <taxon>Tracheophyta</taxon>
        <taxon>Spermatophyta</taxon>
        <taxon>Magnoliopsida</taxon>
        <taxon>eudicotyledons</taxon>
        <taxon>Gunneridae</taxon>
        <taxon>Pentapetalae</taxon>
        <taxon>asterids</taxon>
        <taxon>lamiids</taxon>
        <taxon>Solanales</taxon>
        <taxon>Convolvulaceae</taxon>
        <taxon>Cuscuteae</taxon>
        <taxon>Cuscuta</taxon>
        <taxon>Cuscuta subgen. Cuscuta</taxon>
    </lineage>
</organism>
<reference evidence="2" key="1">
    <citation type="submission" date="2022-07" db="EMBL/GenBank/DDBJ databases">
        <authorList>
            <person name="Macas J."/>
            <person name="Novak P."/>
            <person name="Neumann P."/>
        </authorList>
    </citation>
    <scope>NUCLEOTIDE SEQUENCE</scope>
</reference>
<comment type="caution">
    <text evidence="2">The sequence shown here is derived from an EMBL/GenBank/DDBJ whole genome shotgun (WGS) entry which is preliminary data.</text>
</comment>
<gene>
    <name evidence="2" type="ORF">CEURO_LOCUS1</name>
</gene>
<dbReference type="Pfam" id="PF13966">
    <property type="entry name" value="zf-RVT"/>
    <property type="match status" value="1"/>
</dbReference>
<dbReference type="AlphaFoldDB" id="A0A9P0VLX6"/>
<dbReference type="PANTHER" id="PTHR33116">
    <property type="entry name" value="REVERSE TRANSCRIPTASE ZINC-BINDING DOMAIN-CONTAINING PROTEIN-RELATED-RELATED"/>
    <property type="match status" value="1"/>
</dbReference>
<keyword evidence="3" id="KW-1185">Reference proteome</keyword>
<dbReference type="OrthoDB" id="1622315at2759"/>